<organism evidence="2 3">
    <name type="scientific">Streptomyces mirabilis</name>
    <dbReference type="NCBI Taxonomy" id="68239"/>
    <lineage>
        <taxon>Bacteria</taxon>
        <taxon>Bacillati</taxon>
        <taxon>Actinomycetota</taxon>
        <taxon>Actinomycetes</taxon>
        <taxon>Kitasatosporales</taxon>
        <taxon>Streptomycetaceae</taxon>
        <taxon>Streptomyces</taxon>
    </lineage>
</organism>
<proteinExistence type="predicted"/>
<feature type="compositionally biased region" description="Pro residues" evidence="1">
    <location>
        <begin position="129"/>
        <end position="143"/>
    </location>
</feature>
<accession>A0ABU3V3X7</accession>
<comment type="caution">
    <text evidence="2">The sequence shown here is derived from an EMBL/GenBank/DDBJ whole genome shotgun (WGS) entry which is preliminary data.</text>
</comment>
<dbReference type="EMBL" id="JARAKF010000002">
    <property type="protein sequence ID" value="MDU9000882.1"/>
    <property type="molecule type" value="Genomic_DNA"/>
</dbReference>
<protein>
    <submittedName>
        <fullName evidence="2">Uncharacterized protein</fullName>
    </submittedName>
</protein>
<dbReference type="Proteomes" id="UP001257627">
    <property type="component" value="Unassembled WGS sequence"/>
</dbReference>
<reference evidence="2 3" key="1">
    <citation type="submission" date="2023-02" db="EMBL/GenBank/DDBJ databases">
        <authorList>
            <person name="Maleckis M."/>
        </authorList>
    </citation>
    <scope>NUCLEOTIDE SEQUENCE [LARGE SCALE GENOMIC DNA]</scope>
    <source>
        <strain evidence="2 3">P8-A2</strain>
    </source>
</reference>
<evidence type="ECO:0000256" key="1">
    <source>
        <dbReference type="SAM" id="MobiDB-lite"/>
    </source>
</evidence>
<feature type="region of interest" description="Disordered" evidence="1">
    <location>
        <begin position="124"/>
        <end position="146"/>
    </location>
</feature>
<evidence type="ECO:0000313" key="2">
    <source>
        <dbReference type="EMBL" id="MDU9000882.1"/>
    </source>
</evidence>
<dbReference type="RefSeq" id="WP_316738141.1">
    <property type="nucleotide sequence ID" value="NZ_CP107955.1"/>
</dbReference>
<name>A0ABU3V3X7_9ACTN</name>
<evidence type="ECO:0000313" key="3">
    <source>
        <dbReference type="Proteomes" id="UP001257627"/>
    </source>
</evidence>
<sequence>MTNPTPTTAGPPAPTVGAAQAGADVALYTTSVKSRVAAVTLAALAEFTTRQGWTVVHQAYGLTPLHVPARLRTGWRTVAQLLDRGRAAGLVVPAEHEIARNPSEQNALRAWLLRIPAFAVYPHARHHGPTPPPTGTTPPPGPGAPVDRAWCRSYALTPASQRGLRDAARMYLTVLRWPGDIATAVEVMSRLAHNAVIHAGLTPSRKRTGR</sequence>
<gene>
    <name evidence="2" type="ORF">PU648_53110</name>
</gene>
<keyword evidence="3" id="KW-1185">Reference proteome</keyword>